<proteinExistence type="predicted"/>
<organism evidence="2 3">
    <name type="scientific">Fluctibacter halophilus</name>
    <dbReference type="NCBI Taxonomy" id="226011"/>
    <lineage>
        <taxon>Bacteria</taxon>
        <taxon>Pseudomonadati</taxon>
        <taxon>Pseudomonadota</taxon>
        <taxon>Gammaproteobacteria</taxon>
        <taxon>Alteromonadales</taxon>
        <taxon>Alteromonadaceae</taxon>
        <taxon>Fluctibacter</taxon>
    </lineage>
</organism>
<dbReference type="Pfam" id="PF11655">
    <property type="entry name" value="DUF2589"/>
    <property type="match status" value="1"/>
</dbReference>
<dbReference type="Proteomes" id="UP001520878">
    <property type="component" value="Unassembled WGS sequence"/>
</dbReference>
<dbReference type="RefSeq" id="WP_229158793.1">
    <property type="nucleotide sequence ID" value="NZ_JAJEWP010000001.1"/>
</dbReference>
<feature type="region of interest" description="Disordered" evidence="1">
    <location>
        <begin position="119"/>
        <end position="159"/>
    </location>
</feature>
<keyword evidence="3" id="KW-1185">Reference proteome</keyword>
<evidence type="ECO:0000256" key="1">
    <source>
        <dbReference type="SAM" id="MobiDB-lite"/>
    </source>
</evidence>
<accession>A0ABS8G6S7</accession>
<sequence>MADTPSSSHLAKQFSGVPLKALMGAPLKAASDANGMLARSQTQFLLSTCFDVDENKPGYMIPRMISFTLSRQVLASDGSHKTTESMDFVVPLMAIIPINSLAIETLKVSFEMDVKSTTEYSQESSQSHKDASDDDISRPYRGHQYSTEVHGSLRTSGKGKTSSAVRYVIELTAGQLPLPKGITTILDVFSKNLTPIPSKTEDSQ</sequence>
<feature type="compositionally biased region" description="Basic and acidic residues" evidence="1">
    <location>
        <begin position="126"/>
        <end position="138"/>
    </location>
</feature>
<reference evidence="2 3" key="1">
    <citation type="submission" date="2021-10" db="EMBL/GenBank/DDBJ databases">
        <title>Draft genome of Aestuariibacter halophilus JC2043.</title>
        <authorList>
            <person name="Emsley S.A."/>
            <person name="Pfannmuller K.M."/>
            <person name="Ushijima B."/>
            <person name="Saw J.H."/>
            <person name="Videau P."/>
        </authorList>
    </citation>
    <scope>NUCLEOTIDE SEQUENCE [LARGE SCALE GENOMIC DNA]</scope>
    <source>
        <strain evidence="2 3">JC2043</strain>
    </source>
</reference>
<evidence type="ECO:0000313" key="2">
    <source>
        <dbReference type="EMBL" id="MCC2616113.1"/>
    </source>
</evidence>
<gene>
    <name evidence="2" type="ORF">LJ739_07670</name>
</gene>
<name>A0ABS8G6S7_9ALTE</name>
<protein>
    <submittedName>
        <fullName evidence="2">DUF2589 domain-containing protein</fullName>
    </submittedName>
</protein>
<dbReference type="EMBL" id="JAJEWP010000001">
    <property type="protein sequence ID" value="MCC2616113.1"/>
    <property type="molecule type" value="Genomic_DNA"/>
</dbReference>
<feature type="compositionally biased region" description="Polar residues" evidence="1">
    <location>
        <begin position="144"/>
        <end position="159"/>
    </location>
</feature>
<comment type="caution">
    <text evidence="2">The sequence shown here is derived from an EMBL/GenBank/DDBJ whole genome shotgun (WGS) entry which is preliminary data.</text>
</comment>
<dbReference type="InterPro" id="IPR024510">
    <property type="entry name" value="DUF2589"/>
</dbReference>
<evidence type="ECO:0000313" key="3">
    <source>
        <dbReference type="Proteomes" id="UP001520878"/>
    </source>
</evidence>